<dbReference type="Proteomes" id="UP000642920">
    <property type="component" value="Unassembled WGS sequence"/>
</dbReference>
<comment type="caution">
    <text evidence="1">The sequence shown here is derived from an EMBL/GenBank/DDBJ whole genome shotgun (WGS) entry which is preliminary data.</text>
</comment>
<organism evidence="1 2">
    <name type="scientific">Marivirga atlantica</name>
    <dbReference type="NCBI Taxonomy" id="1548457"/>
    <lineage>
        <taxon>Bacteria</taxon>
        <taxon>Pseudomonadati</taxon>
        <taxon>Bacteroidota</taxon>
        <taxon>Cytophagia</taxon>
        <taxon>Cytophagales</taxon>
        <taxon>Marivirgaceae</taxon>
        <taxon>Marivirga</taxon>
    </lineage>
</organism>
<gene>
    <name evidence="1" type="ORF">JKP34_12645</name>
</gene>
<dbReference type="Pfam" id="PF13376">
    <property type="entry name" value="OmdA"/>
    <property type="match status" value="1"/>
</dbReference>
<protein>
    <submittedName>
        <fullName evidence="1">YdeI/OmpD-associated family protein</fullName>
    </submittedName>
</protein>
<dbReference type="AlphaFoldDB" id="A0A937ANU8"/>
<sequence>MKVFISKLSKFDSNVYQYHLPVPEEIAQNFIEGENRRIICTLNGVHKWHAALMKAQDYWFILVNKAIMEKLGLTQNVDVKVELEKDHSTYGLEMPDELQVLFEQDEDAYSYFKNLTMGKQRSLIYIVGKYKSSDSRLRKALAIAHHLKEVQGNLDYKLLNSTIKFYNNKPL</sequence>
<keyword evidence="2" id="KW-1185">Reference proteome</keyword>
<dbReference type="RefSeq" id="WP_201921990.1">
    <property type="nucleotide sequence ID" value="NZ_JAERQG010000003.1"/>
</dbReference>
<reference evidence="1" key="1">
    <citation type="submission" date="2021-01" db="EMBL/GenBank/DDBJ databases">
        <title>Marivirga sp. nov., isolated from intertidal surface sediments.</title>
        <authorList>
            <person name="Zhang M."/>
        </authorList>
    </citation>
    <scope>NUCLEOTIDE SEQUENCE</scope>
    <source>
        <strain evidence="1">SM1354</strain>
    </source>
</reference>
<dbReference type="EMBL" id="JAERQG010000003">
    <property type="protein sequence ID" value="MBL0766107.1"/>
    <property type="molecule type" value="Genomic_DNA"/>
</dbReference>
<accession>A0A937ANU8</accession>
<dbReference type="Gene3D" id="2.40.30.100">
    <property type="entry name" value="AF2212/PG0164-like"/>
    <property type="match status" value="1"/>
</dbReference>
<dbReference type="Pfam" id="PF08922">
    <property type="entry name" value="DUF1905"/>
    <property type="match status" value="1"/>
</dbReference>
<dbReference type="InterPro" id="IPR015018">
    <property type="entry name" value="DUF1905"/>
</dbReference>
<dbReference type="InterPro" id="IPR037079">
    <property type="entry name" value="AF2212/PG0164-like_sf"/>
</dbReference>
<evidence type="ECO:0000313" key="1">
    <source>
        <dbReference type="EMBL" id="MBL0766107.1"/>
    </source>
</evidence>
<proteinExistence type="predicted"/>
<name>A0A937ANU8_9BACT</name>
<evidence type="ECO:0000313" key="2">
    <source>
        <dbReference type="Proteomes" id="UP000642920"/>
    </source>
</evidence>